<dbReference type="Proteomes" id="UP000095280">
    <property type="component" value="Unplaced"/>
</dbReference>
<feature type="compositionally biased region" description="Low complexity" evidence="1">
    <location>
        <begin position="391"/>
        <end position="402"/>
    </location>
</feature>
<organism evidence="2 3">
    <name type="scientific">Macrostomum lignano</name>
    <dbReference type="NCBI Taxonomy" id="282301"/>
    <lineage>
        <taxon>Eukaryota</taxon>
        <taxon>Metazoa</taxon>
        <taxon>Spiralia</taxon>
        <taxon>Lophotrochozoa</taxon>
        <taxon>Platyhelminthes</taxon>
        <taxon>Rhabditophora</taxon>
        <taxon>Macrostomorpha</taxon>
        <taxon>Macrostomida</taxon>
        <taxon>Macrostomidae</taxon>
        <taxon>Macrostomum</taxon>
    </lineage>
</organism>
<evidence type="ECO:0000256" key="1">
    <source>
        <dbReference type="SAM" id="MobiDB-lite"/>
    </source>
</evidence>
<dbReference type="WBParaSite" id="maker-uti_cns_0046220-snap-gene-0.10-mRNA-1">
    <property type="protein sequence ID" value="maker-uti_cns_0046220-snap-gene-0.10-mRNA-1"/>
    <property type="gene ID" value="maker-uti_cns_0046220-snap-gene-0.10"/>
</dbReference>
<dbReference type="AlphaFoldDB" id="A0A1I8J8L5"/>
<evidence type="ECO:0000313" key="3">
    <source>
        <dbReference type="WBParaSite" id="maker-uti_cns_0046220-snap-gene-0.10-mRNA-1"/>
    </source>
</evidence>
<sequence length="627" mass="70270">YLTQCFIFITRSRTPLAMAASKADRLQDVPKPPAFLDPLYTLETCYYYCVPTFHSTGHPITCWLLKRILCRDSEAIRRKLELNPATLQSGYFQLLDDPTVYTDCSDSEPMFHRKCVLYLSALGLAMYFKSFEVVDLLLSFRSSNNSPVASPNEPQYATHLQDSVDGDFHAFPLYMLLLRRSVFQATTPMQQAGWVPGKAFAMPLRRRFERRLIYYRDWLDAALALHSSRPSFPLAALVNSVTSCPGYCYSRFPVESVAKPKASDDAAAKNSKSKSKSDKSGKKSTKKSGKSGKAGKGQVDPAVYARQPGAMEFGDQPLSVPVIGVKSLASLCDLADRLRQTKQRAADIRELLREARADGLNTEVLMAQALDDIKPDPKPEDSNENNCSTTAQQPSNSNNHAAAAKKKKSNPQSPDEAEHCSEPLRIVLLGLERERCRQQCMEAVSVYVHRRSYFGFGQQLDPEHGRCRDVRNMVVCLLNSIGCEQAAIDSIVQSIRAGHPRWRALEAVKQQRTSAIARISALMTAILISSKEIVDFLAKDSYPPYAPNSVDFELHPRVATAMTSIRYGIVRDLNASRDAWKYLTPEMLTEVVQNSAVLLHFKVGKRPSKAMMDEYKKKLDMQIKKKK</sequence>
<protein>
    <submittedName>
        <fullName evidence="3">Histone acetyltransferase</fullName>
    </submittedName>
</protein>
<keyword evidence="2" id="KW-1185">Reference proteome</keyword>
<accession>A0A1I8J8L5</accession>
<feature type="region of interest" description="Disordered" evidence="1">
    <location>
        <begin position="260"/>
        <end position="301"/>
    </location>
</feature>
<proteinExistence type="predicted"/>
<reference evidence="3" key="1">
    <citation type="submission" date="2016-11" db="UniProtKB">
        <authorList>
            <consortium name="WormBaseParasite"/>
        </authorList>
    </citation>
    <scope>IDENTIFICATION</scope>
</reference>
<name>A0A1I8J8L5_9PLAT</name>
<feature type="region of interest" description="Disordered" evidence="1">
    <location>
        <begin position="372"/>
        <end position="418"/>
    </location>
</feature>
<feature type="compositionally biased region" description="Basic and acidic residues" evidence="1">
    <location>
        <begin position="372"/>
        <end position="381"/>
    </location>
</feature>
<evidence type="ECO:0000313" key="2">
    <source>
        <dbReference type="Proteomes" id="UP000095280"/>
    </source>
</evidence>